<dbReference type="AlphaFoldDB" id="A0AAV7IIB1"/>
<dbReference type="Proteomes" id="UP000826195">
    <property type="component" value="Unassembled WGS sequence"/>
</dbReference>
<name>A0AAV7IIB1_COTGL</name>
<evidence type="ECO:0000313" key="2">
    <source>
        <dbReference type="Proteomes" id="UP000826195"/>
    </source>
</evidence>
<dbReference type="EMBL" id="JAHXZJ010001119">
    <property type="protein sequence ID" value="KAH0553559.1"/>
    <property type="molecule type" value="Genomic_DNA"/>
</dbReference>
<gene>
    <name evidence="1" type="ORF">KQX54_002213</name>
</gene>
<sequence length="147" mass="16109">MHLDKTDVALSELRQPECMITHRLASLRLHPVSRTILRPEDLDANRVTGDFSAVIRSQSPSMLIKGLDSSTQWKIIRELTGPVSQSNAACLHTRAVVTSLRGHFDSAVLTKDLSEVSDAISGDPTLDWRTMDPALAIIAAGGRLRLK</sequence>
<protein>
    <submittedName>
        <fullName evidence="1">Uncharacterized protein</fullName>
    </submittedName>
</protein>
<comment type="caution">
    <text evidence="1">The sequence shown here is derived from an EMBL/GenBank/DDBJ whole genome shotgun (WGS) entry which is preliminary data.</text>
</comment>
<proteinExistence type="predicted"/>
<keyword evidence="2" id="KW-1185">Reference proteome</keyword>
<reference evidence="1 2" key="1">
    <citation type="journal article" date="2021" name="J. Hered.">
        <title>A chromosome-level genome assembly of the parasitoid wasp, Cotesia glomerata (Hymenoptera: Braconidae).</title>
        <authorList>
            <person name="Pinto B.J."/>
            <person name="Weis J.J."/>
            <person name="Gamble T."/>
            <person name="Ode P.J."/>
            <person name="Paul R."/>
            <person name="Zaspel J.M."/>
        </authorList>
    </citation>
    <scope>NUCLEOTIDE SEQUENCE [LARGE SCALE GENOMIC DNA]</scope>
    <source>
        <strain evidence="1">CgM1</strain>
    </source>
</reference>
<evidence type="ECO:0000313" key="1">
    <source>
        <dbReference type="EMBL" id="KAH0553559.1"/>
    </source>
</evidence>
<organism evidence="1 2">
    <name type="scientific">Cotesia glomerata</name>
    <name type="common">Lepidopteran parasitic wasp</name>
    <name type="synonym">Apanteles glomeratus</name>
    <dbReference type="NCBI Taxonomy" id="32391"/>
    <lineage>
        <taxon>Eukaryota</taxon>
        <taxon>Metazoa</taxon>
        <taxon>Ecdysozoa</taxon>
        <taxon>Arthropoda</taxon>
        <taxon>Hexapoda</taxon>
        <taxon>Insecta</taxon>
        <taxon>Pterygota</taxon>
        <taxon>Neoptera</taxon>
        <taxon>Endopterygota</taxon>
        <taxon>Hymenoptera</taxon>
        <taxon>Apocrita</taxon>
        <taxon>Ichneumonoidea</taxon>
        <taxon>Braconidae</taxon>
        <taxon>Microgastrinae</taxon>
        <taxon>Cotesia</taxon>
    </lineage>
</organism>
<accession>A0AAV7IIB1</accession>